<sequence length="343" mass="37909">MLLFFLQLASGSLCGSFQCSNFALNSTNQCREQVGLIFNLAVCSQYYYTYCQQGYDDAYCTLPPIASDVDIALPGESCIYDRNCKNSLCNDGVCNGASSGGYCFDSSACNPGLYCDTNNLCIALGTEAMACQEDYECANKLGCYNKSCRSYFTLAEGTYVDSCVNGMNFMCLSGGCYQMNNNTYACLGNEKSEKVLPIPCQSDDDCIIDGTVMYSSGCTCGYNAEASAFCNLAPGDEPFSNFINYVKNWTDTSITKCHTYARFSQTCMGDILNTTSSTYVNMTYWKLLTLNYSLIQNNDPCVQEIYTSNYWAAKSAYDSQNVKPNHHSYSHWLTLGLILIEMI</sequence>
<evidence type="ECO:0008006" key="3">
    <source>
        <dbReference type="Google" id="ProtNLM"/>
    </source>
</evidence>
<name>A0A1R2BQR1_9CILI</name>
<accession>A0A1R2BQR1</accession>
<dbReference type="EMBL" id="MPUH01000484">
    <property type="protein sequence ID" value="OMJ79169.1"/>
    <property type="molecule type" value="Genomic_DNA"/>
</dbReference>
<evidence type="ECO:0000313" key="1">
    <source>
        <dbReference type="EMBL" id="OMJ79169.1"/>
    </source>
</evidence>
<comment type="caution">
    <text evidence="1">The sequence shown here is derived from an EMBL/GenBank/DDBJ whole genome shotgun (WGS) entry which is preliminary data.</text>
</comment>
<proteinExistence type="predicted"/>
<dbReference type="AlphaFoldDB" id="A0A1R2BQR1"/>
<protein>
    <recommendedName>
        <fullName evidence="3">Dickkopf N-terminal cysteine-rich domain-containing protein</fullName>
    </recommendedName>
</protein>
<evidence type="ECO:0000313" key="2">
    <source>
        <dbReference type="Proteomes" id="UP000187209"/>
    </source>
</evidence>
<reference evidence="1 2" key="1">
    <citation type="submission" date="2016-11" db="EMBL/GenBank/DDBJ databases">
        <title>The macronuclear genome of Stentor coeruleus: a giant cell with tiny introns.</title>
        <authorList>
            <person name="Slabodnick M."/>
            <person name="Ruby J.G."/>
            <person name="Reiff S.B."/>
            <person name="Swart E.C."/>
            <person name="Gosai S."/>
            <person name="Prabakaran S."/>
            <person name="Witkowska E."/>
            <person name="Larue G.E."/>
            <person name="Fisher S."/>
            <person name="Freeman R.M."/>
            <person name="Gunawardena J."/>
            <person name="Chu W."/>
            <person name="Stover N.A."/>
            <person name="Gregory B.D."/>
            <person name="Nowacki M."/>
            <person name="Derisi J."/>
            <person name="Roy S.W."/>
            <person name="Marshall W.F."/>
            <person name="Sood P."/>
        </authorList>
    </citation>
    <scope>NUCLEOTIDE SEQUENCE [LARGE SCALE GENOMIC DNA]</scope>
    <source>
        <strain evidence="1">WM001</strain>
    </source>
</reference>
<organism evidence="1 2">
    <name type="scientific">Stentor coeruleus</name>
    <dbReference type="NCBI Taxonomy" id="5963"/>
    <lineage>
        <taxon>Eukaryota</taxon>
        <taxon>Sar</taxon>
        <taxon>Alveolata</taxon>
        <taxon>Ciliophora</taxon>
        <taxon>Postciliodesmatophora</taxon>
        <taxon>Heterotrichea</taxon>
        <taxon>Heterotrichida</taxon>
        <taxon>Stentoridae</taxon>
        <taxon>Stentor</taxon>
    </lineage>
</organism>
<dbReference type="OrthoDB" id="4405280at2759"/>
<keyword evidence="2" id="KW-1185">Reference proteome</keyword>
<gene>
    <name evidence="1" type="ORF">SteCoe_20870</name>
</gene>
<dbReference type="Proteomes" id="UP000187209">
    <property type="component" value="Unassembled WGS sequence"/>
</dbReference>